<keyword evidence="1" id="KW-0175">Coiled coil</keyword>
<evidence type="ECO:0000256" key="1">
    <source>
        <dbReference type="SAM" id="Coils"/>
    </source>
</evidence>
<comment type="caution">
    <text evidence="2">The sequence shown here is derived from an EMBL/GenBank/DDBJ whole genome shotgun (WGS) entry which is preliminary data.</text>
</comment>
<evidence type="ECO:0000313" key="3">
    <source>
        <dbReference type="Proteomes" id="UP001642406"/>
    </source>
</evidence>
<reference evidence="2 3" key="1">
    <citation type="submission" date="2024-01" db="EMBL/GenBank/DDBJ databases">
        <authorList>
            <person name="Allen C."/>
            <person name="Tagirdzhanova G."/>
        </authorList>
    </citation>
    <scope>NUCLEOTIDE SEQUENCE [LARGE SCALE GENOMIC DNA]</scope>
</reference>
<dbReference type="EMBL" id="CAWUHC010000243">
    <property type="protein sequence ID" value="CAK7238004.1"/>
    <property type="molecule type" value="Genomic_DNA"/>
</dbReference>
<evidence type="ECO:0000313" key="2">
    <source>
        <dbReference type="EMBL" id="CAK7238004.1"/>
    </source>
</evidence>
<protein>
    <submittedName>
        <fullName evidence="2">Uncharacterized protein</fullName>
    </submittedName>
</protein>
<feature type="coiled-coil region" evidence="1">
    <location>
        <begin position="103"/>
        <end position="147"/>
    </location>
</feature>
<sequence>MATPPATPGSLPRPRLNSNFRFGNGSPPSPELNVEDLHKDIDEFQRLILAIQSKAQVLQAVRDVLDSNAKLQAASEVNLGHIASAVAAKNDLQTLCEGKDATIAQLQASEKQLLQKVASIQQLEGSLSKAQTSVESLGKAVQDLEKQNKILLGRLDAAFTDKAGIRESYRITKNKLDLLEGYALPPRMMMPEKVSQKLDVIFRSAFDIINKCFSQDLDNKYLGSHEWNEFKNKLKPNVGGIPLAPSNSPDAKRMRTAAVLRSLALAASDDIFQPEYTLQRGSELSSAMNNGIDDPDHANFVRRQLLQIEADDVYDTIISVRMAAVKKSVGTLVQPILAADVYSRLSDDLGRWLKDTVRVWREDIQPLPHGIIVYTDPEVNKPPAREWAVMAVSQEWTSFLPKNPVNGRASNASGAATAASAEPTGNAATTVPTLTPANDVVACIWPVFVMIDKDKTIARKGLALTNAQVAEAKKEEVKLAQNPPNSHRVSRVRTNSVLILPTSRNRPFQMALH</sequence>
<organism evidence="2 3">
    <name type="scientific">Sporothrix bragantina</name>
    <dbReference type="NCBI Taxonomy" id="671064"/>
    <lineage>
        <taxon>Eukaryota</taxon>
        <taxon>Fungi</taxon>
        <taxon>Dikarya</taxon>
        <taxon>Ascomycota</taxon>
        <taxon>Pezizomycotina</taxon>
        <taxon>Sordariomycetes</taxon>
        <taxon>Sordariomycetidae</taxon>
        <taxon>Ophiostomatales</taxon>
        <taxon>Ophiostomataceae</taxon>
        <taxon>Sporothrix</taxon>
    </lineage>
</organism>
<gene>
    <name evidence="2" type="ORF">SBRCBS47491_010239</name>
</gene>
<dbReference type="Proteomes" id="UP001642406">
    <property type="component" value="Unassembled WGS sequence"/>
</dbReference>
<name>A0ABP0D3K3_9PEZI</name>
<proteinExistence type="predicted"/>
<accession>A0ABP0D3K3</accession>
<keyword evidence="3" id="KW-1185">Reference proteome</keyword>